<dbReference type="PANTHER" id="PTHR30250">
    <property type="entry name" value="PST FAMILY PREDICTED COLANIC ACID TRANSPORTER"/>
    <property type="match status" value="1"/>
</dbReference>
<keyword evidence="3 6" id="KW-0812">Transmembrane</keyword>
<dbReference type="RefSeq" id="WP_013252219.1">
    <property type="nucleotide sequence ID" value="NC_014363.1"/>
</dbReference>
<protein>
    <submittedName>
        <fullName evidence="7">Polysaccharide biosynthesis protein</fullName>
    </submittedName>
</protein>
<feature type="transmembrane region" description="Helical" evidence="6">
    <location>
        <begin position="395"/>
        <end position="413"/>
    </location>
</feature>
<gene>
    <name evidence="7" type="ordered locus">Olsu_1362</name>
</gene>
<dbReference type="KEGG" id="ols:Olsu_1362"/>
<dbReference type="Proteomes" id="UP000000333">
    <property type="component" value="Chromosome"/>
</dbReference>
<name>E1QWG4_OLSUV</name>
<sequence>MRNPLGHIRDTRSLVGDWWDRLIGAVYSGSLADQTARYAAHNARRDYLFNSAGLALWGVLFPLLTIIATQLVGAEAAGRFSMAFVIANLLQFIGMYGVRTYQVSDVDEMDSFGAYQIQRVASCALMAAACWLWCVVRGYSGEMLSICQGVFAFRIVDALADVYEGRLQQYDKLWLAGVSQALRCGAATVGFTIALLFTGSLSIACLALAIAAVASLALVSVPLAYFETPRSRAWELVELREIFVECLPAFAAQFLFSLIETVPKFAMEGMLAYESQLYFNAIYFPAQGIAMSVGLVYRPQLVRLATIWDDPRHRRRFDLVVLAVAGIAVLVTAGVLLFNAAVGVPLLRMLYGLDFEGYRTQLYLMVIAGGMSAVADFLCQIITVLRRQEVVTRSYLVTFGVSVMLSLALVPTLGFDGAVWAYVVSMATLFVLLVVQYVLLRMRR</sequence>
<dbReference type="eggNOG" id="COG2244">
    <property type="taxonomic scope" value="Bacteria"/>
</dbReference>
<dbReference type="GeneID" id="78512766"/>
<feature type="transmembrane region" description="Helical" evidence="6">
    <location>
        <begin position="319"/>
        <end position="342"/>
    </location>
</feature>
<feature type="transmembrane region" description="Helical" evidence="6">
    <location>
        <begin position="117"/>
        <end position="136"/>
    </location>
</feature>
<dbReference type="InterPro" id="IPR050833">
    <property type="entry name" value="Poly_Biosynth_Transport"/>
</dbReference>
<feature type="transmembrane region" description="Helical" evidence="6">
    <location>
        <begin position="80"/>
        <end position="97"/>
    </location>
</feature>
<feature type="transmembrane region" description="Helical" evidence="6">
    <location>
        <begin position="47"/>
        <end position="68"/>
    </location>
</feature>
<feature type="transmembrane region" description="Helical" evidence="6">
    <location>
        <begin position="362"/>
        <end position="383"/>
    </location>
</feature>
<evidence type="ECO:0000256" key="1">
    <source>
        <dbReference type="ARBA" id="ARBA00004651"/>
    </source>
</evidence>
<dbReference type="OrthoDB" id="3246647at2"/>
<dbReference type="PATRIC" id="fig|633147.7.peg.162"/>
<dbReference type="PANTHER" id="PTHR30250:SF11">
    <property type="entry name" value="O-ANTIGEN TRANSPORTER-RELATED"/>
    <property type="match status" value="1"/>
</dbReference>
<comment type="subcellular location">
    <subcellularLocation>
        <location evidence="1">Cell membrane</location>
        <topology evidence="1">Multi-pass membrane protein</topology>
    </subcellularLocation>
</comment>
<keyword evidence="5 6" id="KW-0472">Membrane</keyword>
<keyword evidence="2" id="KW-1003">Cell membrane</keyword>
<evidence type="ECO:0000256" key="3">
    <source>
        <dbReference type="ARBA" id="ARBA00022692"/>
    </source>
</evidence>
<keyword evidence="8" id="KW-1185">Reference proteome</keyword>
<feature type="transmembrane region" description="Helical" evidence="6">
    <location>
        <begin position="201"/>
        <end position="221"/>
    </location>
</feature>
<dbReference type="STRING" id="633147.Olsu_1362"/>
<evidence type="ECO:0000256" key="4">
    <source>
        <dbReference type="ARBA" id="ARBA00022989"/>
    </source>
</evidence>
<evidence type="ECO:0000313" key="7">
    <source>
        <dbReference type="EMBL" id="ADK68467.1"/>
    </source>
</evidence>
<keyword evidence="4 6" id="KW-1133">Transmembrane helix</keyword>
<proteinExistence type="predicted"/>
<dbReference type="GO" id="GO:0005886">
    <property type="term" value="C:plasma membrane"/>
    <property type="evidence" value="ECO:0007669"/>
    <property type="project" value="UniProtKB-SubCell"/>
</dbReference>
<dbReference type="AlphaFoldDB" id="E1QWG4"/>
<evidence type="ECO:0000256" key="6">
    <source>
        <dbReference type="SAM" id="Phobius"/>
    </source>
</evidence>
<accession>E1QWG4</accession>
<dbReference type="HOGENOM" id="CLU_032713_1_0_11"/>
<organism evidence="7 8">
    <name type="scientific">Olsenella uli (strain ATCC 49627 / DSM 7084 / CCUG 31166 / CIP 109912 / JCM 12494 / LMG 11480 / NCIMB 702895 / VPI D76D-27C)</name>
    <name type="common">Lactobacillus uli</name>
    <dbReference type="NCBI Taxonomy" id="633147"/>
    <lineage>
        <taxon>Bacteria</taxon>
        <taxon>Bacillati</taxon>
        <taxon>Actinomycetota</taxon>
        <taxon>Coriobacteriia</taxon>
        <taxon>Coriobacteriales</taxon>
        <taxon>Atopobiaceae</taxon>
        <taxon>Olsenella</taxon>
    </lineage>
</organism>
<feature type="transmembrane region" description="Helical" evidence="6">
    <location>
        <begin position="279"/>
        <end position="298"/>
    </location>
</feature>
<reference evidence="7 8" key="1">
    <citation type="journal article" date="2010" name="Stand. Genomic Sci.">
        <title>Complete genome sequence of Olsenella uli type strain (VPI D76D-27C).</title>
        <authorList>
            <person name="Goker M."/>
            <person name="Held B."/>
            <person name="Lucas S."/>
            <person name="Nolan M."/>
            <person name="Yasawong M."/>
            <person name="Glavina Del Rio T."/>
            <person name="Tice H."/>
            <person name="Cheng J.F."/>
            <person name="Bruce D."/>
            <person name="Detter J.C."/>
            <person name="Tapia R."/>
            <person name="Han C."/>
            <person name="Goodwin L."/>
            <person name="Pitluck S."/>
            <person name="Liolios K."/>
            <person name="Ivanova N."/>
            <person name="Mavromatis K."/>
            <person name="Mikhailova N."/>
            <person name="Pati A."/>
            <person name="Chen A."/>
            <person name="Palaniappan K."/>
            <person name="Land M."/>
            <person name="Hauser L."/>
            <person name="Chang Y.J."/>
            <person name="Jeffries C.D."/>
            <person name="Rohde M."/>
            <person name="Sikorski J."/>
            <person name="Pukall R."/>
            <person name="Woyke T."/>
            <person name="Bristow J."/>
            <person name="Eisen J.A."/>
            <person name="Markowitz V."/>
            <person name="Hugenholtz P."/>
            <person name="Kyrpides N.C."/>
            <person name="Klenk H.P."/>
            <person name="Lapidus A."/>
        </authorList>
    </citation>
    <scope>NUCLEOTIDE SEQUENCE [LARGE SCALE GENOMIC DNA]</scope>
    <source>
        <strain evidence="8">ATCC 49627 / DSM 7084 / CIP 109912 / JCM 12494 / NCIMB 702895 / VPI D76D-27C</strain>
    </source>
</reference>
<feature type="transmembrane region" description="Helical" evidence="6">
    <location>
        <begin position="419"/>
        <end position="440"/>
    </location>
</feature>
<evidence type="ECO:0000256" key="5">
    <source>
        <dbReference type="ARBA" id="ARBA00023136"/>
    </source>
</evidence>
<dbReference type="EMBL" id="CP002106">
    <property type="protein sequence ID" value="ADK68467.1"/>
    <property type="molecule type" value="Genomic_DNA"/>
</dbReference>
<evidence type="ECO:0000256" key="2">
    <source>
        <dbReference type="ARBA" id="ARBA00022475"/>
    </source>
</evidence>
<feature type="transmembrane region" description="Helical" evidence="6">
    <location>
        <begin position="173"/>
        <end position="195"/>
    </location>
</feature>
<evidence type="ECO:0000313" key="8">
    <source>
        <dbReference type="Proteomes" id="UP000000333"/>
    </source>
</evidence>